<dbReference type="VEuPathDB" id="FungiDB:CC77DRAFT_268879"/>
<reference evidence="1 2" key="1">
    <citation type="submission" date="2016-05" db="EMBL/GenBank/DDBJ databases">
        <title>Comparative analysis of secretome profiles of manganese(II)-oxidizing ascomycete fungi.</title>
        <authorList>
            <consortium name="DOE Joint Genome Institute"/>
            <person name="Zeiner C.A."/>
            <person name="Purvine S.O."/>
            <person name="Zink E.M."/>
            <person name="Wu S."/>
            <person name="Pasa-Tolic L."/>
            <person name="Chaput D.L."/>
            <person name="Haridas S."/>
            <person name="Grigoriev I.V."/>
            <person name="Santelli C.M."/>
            <person name="Hansel C.M."/>
        </authorList>
    </citation>
    <scope>NUCLEOTIDE SEQUENCE [LARGE SCALE GENOMIC DNA]</scope>
    <source>
        <strain evidence="1 2">SRC1lrK2f</strain>
    </source>
</reference>
<dbReference type="KEGG" id="aalt:CC77DRAFT_268879"/>
<protein>
    <submittedName>
        <fullName evidence="1">Uncharacterized protein</fullName>
    </submittedName>
</protein>
<proteinExistence type="predicted"/>
<name>A0A177DEX7_ALTAL</name>
<dbReference type="Proteomes" id="UP000077248">
    <property type="component" value="Unassembled WGS sequence"/>
</dbReference>
<dbReference type="EMBL" id="KV441486">
    <property type="protein sequence ID" value="OAG17692.1"/>
    <property type="molecule type" value="Genomic_DNA"/>
</dbReference>
<sequence>MVAHADVGRYPSLTHSHSPKVRDATVGRIGWNQTWLAHEPRDNATTTCVIPNNDNLVFATTAWWRTTCRGGHGLAGGFSRALQPWPEPLPSTIGCTLPRPAPHHLQIALFWTRSTWATFFFAWCRIDTREQESCSLQASVLVYRRLLGTSLLYRAIDMDDINANRHPRVCSAPRI</sequence>
<accession>A0A177DEX7</accession>
<evidence type="ECO:0000313" key="2">
    <source>
        <dbReference type="Proteomes" id="UP000077248"/>
    </source>
</evidence>
<dbReference type="RefSeq" id="XP_018383113.1">
    <property type="nucleotide sequence ID" value="XM_018530947.1"/>
</dbReference>
<dbReference type="GeneID" id="29116541"/>
<keyword evidence="2" id="KW-1185">Reference proteome</keyword>
<dbReference type="AlphaFoldDB" id="A0A177DEX7"/>
<gene>
    <name evidence="1" type="ORF">CC77DRAFT_268879</name>
</gene>
<evidence type="ECO:0000313" key="1">
    <source>
        <dbReference type="EMBL" id="OAG17692.1"/>
    </source>
</evidence>
<organism evidence="1 2">
    <name type="scientific">Alternaria alternata</name>
    <name type="common">Alternaria rot fungus</name>
    <name type="synonym">Torula alternata</name>
    <dbReference type="NCBI Taxonomy" id="5599"/>
    <lineage>
        <taxon>Eukaryota</taxon>
        <taxon>Fungi</taxon>
        <taxon>Dikarya</taxon>
        <taxon>Ascomycota</taxon>
        <taxon>Pezizomycotina</taxon>
        <taxon>Dothideomycetes</taxon>
        <taxon>Pleosporomycetidae</taxon>
        <taxon>Pleosporales</taxon>
        <taxon>Pleosporineae</taxon>
        <taxon>Pleosporaceae</taxon>
        <taxon>Alternaria</taxon>
        <taxon>Alternaria sect. Alternaria</taxon>
        <taxon>Alternaria alternata complex</taxon>
    </lineage>
</organism>